<keyword evidence="6" id="KW-0326">Glycosidase</keyword>
<evidence type="ECO:0000259" key="7">
    <source>
        <dbReference type="Pfam" id="PF00933"/>
    </source>
</evidence>
<evidence type="ECO:0000313" key="10">
    <source>
        <dbReference type="Proteomes" id="UP000675781"/>
    </source>
</evidence>
<evidence type="ECO:0000313" key="9">
    <source>
        <dbReference type="EMBL" id="MBR7835592.1"/>
    </source>
</evidence>
<dbReference type="AlphaFoldDB" id="A0A941EPL5"/>
<dbReference type="InterPro" id="IPR002772">
    <property type="entry name" value="Glyco_hydro_3_C"/>
</dbReference>
<feature type="domain" description="Glycoside hydrolase family 3 C-terminal" evidence="8">
    <location>
        <begin position="451"/>
        <end position="599"/>
    </location>
</feature>
<dbReference type="InterPro" id="IPR017853">
    <property type="entry name" value="GH"/>
</dbReference>
<dbReference type="InterPro" id="IPR051915">
    <property type="entry name" value="Cellulose_Degrad_GH3"/>
</dbReference>
<feature type="domain" description="Glycoside hydrolase family 3 N-terminal" evidence="7">
    <location>
        <begin position="32"/>
        <end position="388"/>
    </location>
</feature>
<comment type="catalytic activity">
    <reaction evidence="1">
        <text>Hydrolysis of terminal, non-reducing beta-D-glucosyl residues with release of beta-D-glucose.</text>
        <dbReference type="EC" id="3.2.1.21"/>
    </reaction>
</comment>
<sequence>MTVPVAPPAAFPYQDLRRGVDERVRDLLGRMTLEEKAGQLFHTMVMMGENGALAEDPGSAPGGVTARHMVCDLHMTHVNLLGAGSARQLAEWHNRLQELAAATRLGIPVTVSTDPRHSFTDNPGTAMMSGPFSQWPEPLGLAAVGDAELVRAFADTVRREYLAVGLRVSLHPQADLATEPRWARISGTFGEDADIASELIGPYLRGLRGPVDAAGTHLTPRSIAAVVKHFPGGGPQMDGEDPHFPYGREQVYPGGMFDYHLRPFRAAIAAGATQIMPYYGMPVGTQYEQVAFGFNKQVLTGLLRQELGFDGIVLSDWGLINDSMIMGEPHPARAWGVEHLSPAERMAKAIDAGVDQFGGEHCPELLVELVRAGKVGQARVDVSVARLLAEKFRLGLFDQRFVDPDVAEQAVGASEFRRLGADAQRRSLTLLANGPAGRGPVLPLTGRPRLYVRNLDAAVAAEYAELTDDPSHADLAVLRLDTPYEPRPGRFESFFHAGRLDFDDERLAEILALLEAVPTIVVIRLERPAVIPQIAQKAAALLVDYGASDAAVLDVLFGAATPQGSLPFELPRSMAQVEIGRPDVPQDSPNPLFPFGYGLRCAGR</sequence>
<dbReference type="Pfam" id="PF01915">
    <property type="entry name" value="Glyco_hydro_3_C"/>
    <property type="match status" value="1"/>
</dbReference>
<proteinExistence type="inferred from homology"/>
<evidence type="ECO:0000256" key="4">
    <source>
        <dbReference type="ARBA" id="ARBA00022729"/>
    </source>
</evidence>
<organism evidence="9 10">
    <name type="scientific">Actinospica durhamensis</name>
    <dbReference type="NCBI Taxonomy" id="1508375"/>
    <lineage>
        <taxon>Bacteria</taxon>
        <taxon>Bacillati</taxon>
        <taxon>Actinomycetota</taxon>
        <taxon>Actinomycetes</taxon>
        <taxon>Catenulisporales</taxon>
        <taxon>Actinospicaceae</taxon>
        <taxon>Actinospica</taxon>
    </lineage>
</organism>
<dbReference type="InterPro" id="IPR001764">
    <property type="entry name" value="Glyco_hydro_3_N"/>
</dbReference>
<reference evidence="9" key="1">
    <citation type="submission" date="2021-04" db="EMBL/GenBank/DDBJ databases">
        <title>Genome based classification of Actinospica acidithermotolerans sp. nov., an actinobacterium isolated from an Indonesian hot spring.</title>
        <authorList>
            <person name="Kusuma A.B."/>
            <person name="Putra K.E."/>
            <person name="Nafisah S."/>
            <person name="Loh J."/>
            <person name="Nouioui I."/>
            <person name="Goodfellow M."/>
        </authorList>
    </citation>
    <scope>NUCLEOTIDE SEQUENCE</scope>
    <source>
        <strain evidence="9">CSCA 57</strain>
    </source>
</reference>
<keyword evidence="5 9" id="KW-0378">Hydrolase</keyword>
<keyword evidence="4" id="KW-0732">Signal</keyword>
<dbReference type="Proteomes" id="UP000675781">
    <property type="component" value="Unassembled WGS sequence"/>
</dbReference>
<name>A0A941EPL5_9ACTN</name>
<evidence type="ECO:0000256" key="3">
    <source>
        <dbReference type="ARBA" id="ARBA00012744"/>
    </source>
</evidence>
<dbReference type="GO" id="GO:0009251">
    <property type="term" value="P:glucan catabolic process"/>
    <property type="evidence" value="ECO:0007669"/>
    <property type="project" value="TreeGrafter"/>
</dbReference>
<evidence type="ECO:0000256" key="5">
    <source>
        <dbReference type="ARBA" id="ARBA00022801"/>
    </source>
</evidence>
<dbReference type="Pfam" id="PF00933">
    <property type="entry name" value="Glyco_hydro_3"/>
    <property type="match status" value="1"/>
</dbReference>
<dbReference type="SUPFAM" id="SSF52279">
    <property type="entry name" value="Beta-D-glucan exohydrolase, C-terminal domain"/>
    <property type="match status" value="1"/>
</dbReference>
<dbReference type="PRINTS" id="PR00133">
    <property type="entry name" value="GLHYDRLASE3"/>
</dbReference>
<evidence type="ECO:0000259" key="8">
    <source>
        <dbReference type="Pfam" id="PF01915"/>
    </source>
</evidence>
<comment type="similarity">
    <text evidence="2">Belongs to the glycosyl hydrolase 3 family.</text>
</comment>
<dbReference type="InterPro" id="IPR036881">
    <property type="entry name" value="Glyco_hydro_3_C_sf"/>
</dbReference>
<dbReference type="PANTHER" id="PTHR30620:SF16">
    <property type="entry name" value="LYSOSOMAL BETA GLUCOSIDASE"/>
    <property type="match status" value="1"/>
</dbReference>
<dbReference type="Gene3D" id="3.40.50.1700">
    <property type="entry name" value="Glycoside hydrolase family 3 C-terminal domain"/>
    <property type="match status" value="1"/>
</dbReference>
<evidence type="ECO:0000256" key="6">
    <source>
        <dbReference type="ARBA" id="ARBA00023295"/>
    </source>
</evidence>
<keyword evidence="10" id="KW-1185">Reference proteome</keyword>
<protein>
    <recommendedName>
        <fullName evidence="3">beta-glucosidase</fullName>
        <ecNumber evidence="3">3.2.1.21</ecNumber>
    </recommendedName>
</protein>
<comment type="caution">
    <text evidence="9">The sequence shown here is derived from an EMBL/GenBank/DDBJ whole genome shotgun (WGS) entry which is preliminary data.</text>
</comment>
<dbReference type="PANTHER" id="PTHR30620">
    <property type="entry name" value="PERIPLASMIC BETA-GLUCOSIDASE-RELATED"/>
    <property type="match status" value="1"/>
</dbReference>
<dbReference type="GO" id="GO:0008422">
    <property type="term" value="F:beta-glucosidase activity"/>
    <property type="evidence" value="ECO:0007669"/>
    <property type="project" value="UniProtKB-EC"/>
</dbReference>
<gene>
    <name evidence="9" type="ORF">KDL01_20120</name>
</gene>
<accession>A0A941EPL5</accession>
<evidence type="ECO:0000256" key="2">
    <source>
        <dbReference type="ARBA" id="ARBA00005336"/>
    </source>
</evidence>
<dbReference type="SUPFAM" id="SSF51445">
    <property type="entry name" value="(Trans)glycosidases"/>
    <property type="match status" value="1"/>
</dbReference>
<dbReference type="InterPro" id="IPR036962">
    <property type="entry name" value="Glyco_hydro_3_N_sf"/>
</dbReference>
<dbReference type="EMBL" id="JAGSOG010000101">
    <property type="protein sequence ID" value="MBR7835592.1"/>
    <property type="molecule type" value="Genomic_DNA"/>
</dbReference>
<evidence type="ECO:0000256" key="1">
    <source>
        <dbReference type="ARBA" id="ARBA00000448"/>
    </source>
</evidence>
<dbReference type="EC" id="3.2.1.21" evidence="3"/>
<dbReference type="Gene3D" id="3.20.20.300">
    <property type="entry name" value="Glycoside hydrolase, family 3, N-terminal domain"/>
    <property type="match status" value="1"/>
</dbReference>